<feature type="domain" description="AB hydrolase-1" evidence="2">
    <location>
        <begin position="24"/>
        <end position="242"/>
    </location>
</feature>
<sequence>LPIAELPGANIHFERNGSGKTSYVFCHGLGGNGSRFEKEDMDWYAEHFDVISWDNRGLGRSGSAEKYSLPLYASDLKDLLHYLEVEKAIIFGVSWGGVLAQRFATMFPEICLAIVLDSTSSEVNLKASENWYTRGEIARLGAERALAGKELSQAFDGHKTASNSTYSKVLPEHLDSYVAQCRATGGLREHPLTPELGSLNVPTLVVGAGRDTVAGAGGSVILDRILPKSELHIFQDAGHGVYTTER</sequence>
<keyword evidence="1" id="KW-0378">Hydrolase</keyword>
<protein>
    <recommendedName>
        <fullName evidence="2">AB hydrolase-1 domain-containing protein</fullName>
    </recommendedName>
</protein>
<dbReference type="PANTHER" id="PTHR43798">
    <property type="entry name" value="MONOACYLGLYCEROL LIPASE"/>
    <property type="match status" value="1"/>
</dbReference>
<feature type="non-terminal residue" evidence="3">
    <location>
        <position position="246"/>
    </location>
</feature>
<dbReference type="PANTHER" id="PTHR43798:SF31">
    <property type="entry name" value="AB HYDROLASE SUPERFAMILY PROTEIN YCLE"/>
    <property type="match status" value="1"/>
</dbReference>
<feature type="non-terminal residue" evidence="3">
    <location>
        <position position="1"/>
    </location>
</feature>
<dbReference type="SUPFAM" id="SSF53474">
    <property type="entry name" value="alpha/beta-Hydrolases"/>
    <property type="match status" value="1"/>
</dbReference>
<dbReference type="AlphaFoldDB" id="A0A381TWG8"/>
<name>A0A381TWG8_9ZZZZ</name>
<evidence type="ECO:0000259" key="2">
    <source>
        <dbReference type="Pfam" id="PF00561"/>
    </source>
</evidence>
<dbReference type="Pfam" id="PF00561">
    <property type="entry name" value="Abhydrolase_1"/>
    <property type="match status" value="1"/>
</dbReference>
<dbReference type="Gene3D" id="3.40.50.1820">
    <property type="entry name" value="alpha/beta hydrolase"/>
    <property type="match status" value="1"/>
</dbReference>
<organism evidence="3">
    <name type="scientific">marine metagenome</name>
    <dbReference type="NCBI Taxonomy" id="408172"/>
    <lineage>
        <taxon>unclassified sequences</taxon>
        <taxon>metagenomes</taxon>
        <taxon>ecological metagenomes</taxon>
    </lineage>
</organism>
<dbReference type="GO" id="GO:0016020">
    <property type="term" value="C:membrane"/>
    <property type="evidence" value="ECO:0007669"/>
    <property type="project" value="TreeGrafter"/>
</dbReference>
<accession>A0A381TWG8</accession>
<gene>
    <name evidence="3" type="ORF">METZ01_LOCUS72645</name>
</gene>
<dbReference type="InterPro" id="IPR000073">
    <property type="entry name" value="AB_hydrolase_1"/>
</dbReference>
<dbReference type="InterPro" id="IPR050266">
    <property type="entry name" value="AB_hydrolase_sf"/>
</dbReference>
<dbReference type="EMBL" id="UINC01005204">
    <property type="protein sequence ID" value="SVA19791.1"/>
    <property type="molecule type" value="Genomic_DNA"/>
</dbReference>
<evidence type="ECO:0000256" key="1">
    <source>
        <dbReference type="ARBA" id="ARBA00022801"/>
    </source>
</evidence>
<dbReference type="InterPro" id="IPR029058">
    <property type="entry name" value="AB_hydrolase_fold"/>
</dbReference>
<dbReference type="GO" id="GO:0016787">
    <property type="term" value="F:hydrolase activity"/>
    <property type="evidence" value="ECO:0007669"/>
    <property type="project" value="UniProtKB-KW"/>
</dbReference>
<evidence type="ECO:0000313" key="3">
    <source>
        <dbReference type="EMBL" id="SVA19791.1"/>
    </source>
</evidence>
<reference evidence="3" key="1">
    <citation type="submission" date="2018-05" db="EMBL/GenBank/DDBJ databases">
        <authorList>
            <person name="Lanie J.A."/>
            <person name="Ng W.-L."/>
            <person name="Kazmierczak K.M."/>
            <person name="Andrzejewski T.M."/>
            <person name="Davidsen T.M."/>
            <person name="Wayne K.J."/>
            <person name="Tettelin H."/>
            <person name="Glass J.I."/>
            <person name="Rusch D."/>
            <person name="Podicherti R."/>
            <person name="Tsui H.-C.T."/>
            <person name="Winkler M.E."/>
        </authorList>
    </citation>
    <scope>NUCLEOTIDE SEQUENCE</scope>
</reference>
<proteinExistence type="predicted"/>